<organism evidence="3 4">
    <name type="scientific">Tsukamurella paurometabola</name>
    <name type="common">Corynebacterium paurometabolum</name>
    <dbReference type="NCBI Taxonomy" id="2061"/>
    <lineage>
        <taxon>Bacteria</taxon>
        <taxon>Bacillati</taxon>
        <taxon>Actinomycetota</taxon>
        <taxon>Actinomycetes</taxon>
        <taxon>Mycobacteriales</taxon>
        <taxon>Tsukamurellaceae</taxon>
        <taxon>Tsukamurella</taxon>
    </lineage>
</organism>
<dbReference type="SUPFAM" id="SSF52788">
    <property type="entry name" value="Phosphotyrosine protein phosphatases I"/>
    <property type="match status" value="1"/>
</dbReference>
<dbReference type="InterPro" id="IPR023485">
    <property type="entry name" value="Ptyr_pPase"/>
</dbReference>
<comment type="caution">
    <text evidence="3">The sequence shown here is derived from an EMBL/GenBank/DDBJ whole genome shotgun (WGS) entry which is preliminary data.</text>
</comment>
<protein>
    <submittedName>
        <fullName evidence="3">Low molecular weight phosphatase family protein</fullName>
    </submittedName>
</protein>
<proteinExistence type="predicted"/>
<sequence length="80" mass="8047">MSDNTITADTESATPSVLFVCVKNGGKSQMAAGLMRKTVGDAVEVHSAGTKPGSVVNGLSAESLAEVGVDITGETPKPID</sequence>
<evidence type="ECO:0000313" key="3">
    <source>
        <dbReference type="EMBL" id="MBS4104957.1"/>
    </source>
</evidence>
<evidence type="ECO:0000313" key="4">
    <source>
        <dbReference type="Proteomes" id="UP000676853"/>
    </source>
</evidence>
<dbReference type="PANTHER" id="PTHR43428:SF1">
    <property type="entry name" value="ARSENATE REDUCTASE"/>
    <property type="match status" value="1"/>
</dbReference>
<keyword evidence="1" id="KW-0059">Arsenical resistance</keyword>
<dbReference type="Proteomes" id="UP000676853">
    <property type="component" value="Unassembled WGS sequence"/>
</dbReference>
<accession>A0ABS5NKY2</accession>
<feature type="domain" description="Phosphotyrosine protein phosphatase I" evidence="2">
    <location>
        <begin position="17"/>
        <end position="79"/>
    </location>
</feature>
<dbReference type="EMBL" id="JAGXOE010000685">
    <property type="protein sequence ID" value="MBS4104957.1"/>
    <property type="molecule type" value="Genomic_DNA"/>
</dbReference>
<dbReference type="Pfam" id="PF01451">
    <property type="entry name" value="LMWPc"/>
    <property type="match status" value="1"/>
</dbReference>
<reference evidence="3 4" key="1">
    <citation type="submission" date="2021-04" db="EMBL/GenBank/DDBJ databases">
        <title>Whole genome sequence analysis of a thiophenic sulfur metabolizing bacteria.</title>
        <authorList>
            <person name="Akhtar N."/>
            <person name="Akram J."/>
            <person name="Aslam A."/>
        </authorList>
    </citation>
    <scope>NUCLEOTIDE SEQUENCE [LARGE SCALE GENOMIC DNA]</scope>
    <source>
        <strain evidence="3 4">3OW</strain>
    </source>
</reference>
<dbReference type="Gene3D" id="3.40.50.2300">
    <property type="match status" value="1"/>
</dbReference>
<name>A0ABS5NKY2_TSUPA</name>
<evidence type="ECO:0000259" key="2">
    <source>
        <dbReference type="Pfam" id="PF01451"/>
    </source>
</evidence>
<dbReference type="InterPro" id="IPR036196">
    <property type="entry name" value="Ptyr_pPase_sf"/>
</dbReference>
<feature type="non-terminal residue" evidence="3">
    <location>
        <position position="80"/>
    </location>
</feature>
<evidence type="ECO:0000256" key="1">
    <source>
        <dbReference type="ARBA" id="ARBA00022849"/>
    </source>
</evidence>
<dbReference type="RefSeq" id="WP_212555762.1">
    <property type="nucleotide sequence ID" value="NZ_JAGXOE010000685.1"/>
</dbReference>
<dbReference type="PANTHER" id="PTHR43428">
    <property type="entry name" value="ARSENATE REDUCTASE"/>
    <property type="match status" value="1"/>
</dbReference>
<gene>
    <name evidence="3" type="ORF">KFZ73_27445</name>
</gene>
<keyword evidence="4" id="KW-1185">Reference proteome</keyword>